<dbReference type="AlphaFoldDB" id="A0A8T4H8U8"/>
<dbReference type="EMBL" id="JAGKSB010000008">
    <property type="protein sequence ID" value="MBP3943540.1"/>
    <property type="molecule type" value="Genomic_DNA"/>
</dbReference>
<evidence type="ECO:0000313" key="3">
    <source>
        <dbReference type="Proteomes" id="UP000679691"/>
    </source>
</evidence>
<evidence type="ECO:0000259" key="1">
    <source>
        <dbReference type="Pfam" id="PF13280"/>
    </source>
</evidence>
<dbReference type="InterPro" id="IPR026881">
    <property type="entry name" value="WYL_dom"/>
</dbReference>
<proteinExistence type="predicted"/>
<dbReference type="Pfam" id="PF13280">
    <property type="entry name" value="WYL"/>
    <property type="match status" value="1"/>
</dbReference>
<name>A0A8T4H8U8_9SPHI</name>
<feature type="domain" description="WYL" evidence="1">
    <location>
        <begin position="30"/>
        <end position="96"/>
    </location>
</feature>
<accession>A0A8T4H8U8</accession>
<dbReference type="Proteomes" id="UP000679691">
    <property type="component" value="Unassembled WGS sequence"/>
</dbReference>
<sequence>MGILDYWKNPNIVAPIYSAQLKKVDLSVRDTLDEAIRTNRSVIITYQNFKGEGSERTLHQIRYSDDFDKDEYIAGFCELRKENRTFKIARIAKVEII</sequence>
<keyword evidence="3" id="KW-1185">Reference proteome</keyword>
<dbReference type="PROSITE" id="PS52050">
    <property type="entry name" value="WYL"/>
    <property type="match status" value="1"/>
</dbReference>
<dbReference type="RefSeq" id="WP_353547037.1">
    <property type="nucleotide sequence ID" value="NZ_JAGKSB010000008.1"/>
</dbReference>
<evidence type="ECO:0000313" key="2">
    <source>
        <dbReference type="EMBL" id="MBP3943540.1"/>
    </source>
</evidence>
<organism evidence="2 3">
    <name type="scientific">Rhinopithecimicrobium faecis</name>
    <dbReference type="NCBI Taxonomy" id="2820698"/>
    <lineage>
        <taxon>Bacteria</taxon>
        <taxon>Pseudomonadati</taxon>
        <taxon>Bacteroidota</taxon>
        <taxon>Sphingobacteriia</taxon>
        <taxon>Sphingobacteriales</taxon>
        <taxon>Sphingobacteriaceae</taxon>
        <taxon>Rhinopithecimicrobium</taxon>
    </lineage>
</organism>
<comment type="caution">
    <text evidence="2">The sequence shown here is derived from an EMBL/GenBank/DDBJ whole genome shotgun (WGS) entry which is preliminary data.</text>
</comment>
<protein>
    <submittedName>
        <fullName evidence="2">WYL domain-containing protein</fullName>
    </submittedName>
</protein>
<gene>
    <name evidence="2" type="ORF">J5U18_08195</name>
</gene>
<reference evidence="2" key="1">
    <citation type="submission" date="2021-03" db="EMBL/GenBank/DDBJ databases">
        <authorList>
            <person name="Lu T."/>
            <person name="Wang Q."/>
            <person name="Han X."/>
        </authorList>
    </citation>
    <scope>NUCLEOTIDE SEQUENCE</scope>
    <source>
        <strain evidence="2">WQ 2009</strain>
    </source>
</reference>